<dbReference type="EMBL" id="LQYT01000025">
    <property type="protein sequence ID" value="KYD20952.1"/>
    <property type="molecule type" value="Genomic_DNA"/>
</dbReference>
<feature type="region of interest" description="Disordered" evidence="1">
    <location>
        <begin position="1"/>
        <end position="31"/>
    </location>
</feature>
<evidence type="ECO:0000313" key="2">
    <source>
        <dbReference type="EMBL" id="KYD20952.1"/>
    </source>
</evidence>
<evidence type="ECO:0000256" key="1">
    <source>
        <dbReference type="SAM" id="MobiDB-lite"/>
    </source>
</evidence>
<sequence>MGSGQRIQRGERHDGAEEENPSRSGQKIAMRRKNKLRCMAICIFPSLLEKE</sequence>
<reference evidence="2 3" key="1">
    <citation type="submission" date="2016-01" db="EMBL/GenBank/DDBJ databases">
        <title>Draft Genome Sequences of Seven Thermophilic Sporeformers Isolated from Foods.</title>
        <authorList>
            <person name="Berendsen E.M."/>
            <person name="Wells-Bennik M.H."/>
            <person name="Krawcyk A.O."/>
            <person name="De Jong A."/>
            <person name="Holsappel S."/>
            <person name="Eijlander R.T."/>
            <person name="Kuipers O.P."/>
        </authorList>
    </citation>
    <scope>NUCLEOTIDE SEQUENCE [LARGE SCALE GENOMIC DNA]</scope>
    <source>
        <strain evidence="2 3">B4135</strain>
    </source>
</reference>
<name>A0A150M9M5_9BACI</name>
<proteinExistence type="predicted"/>
<dbReference type="Proteomes" id="UP000075683">
    <property type="component" value="Unassembled WGS sequence"/>
</dbReference>
<organism evidence="2 3">
    <name type="scientific">Caldibacillus debilis</name>
    <dbReference type="NCBI Taxonomy" id="301148"/>
    <lineage>
        <taxon>Bacteria</taxon>
        <taxon>Bacillati</taxon>
        <taxon>Bacillota</taxon>
        <taxon>Bacilli</taxon>
        <taxon>Bacillales</taxon>
        <taxon>Bacillaceae</taxon>
        <taxon>Caldibacillus</taxon>
    </lineage>
</organism>
<dbReference type="STRING" id="301148.B4135_0199"/>
<dbReference type="AlphaFoldDB" id="A0A150M9M5"/>
<comment type="caution">
    <text evidence="2">The sequence shown here is derived from an EMBL/GenBank/DDBJ whole genome shotgun (WGS) entry which is preliminary data.</text>
</comment>
<dbReference type="RefSeq" id="WP_160331529.1">
    <property type="nucleotide sequence ID" value="NZ_LQYT01000025.1"/>
</dbReference>
<protein>
    <submittedName>
        <fullName evidence="2">Uncharacterized protein</fullName>
    </submittedName>
</protein>
<evidence type="ECO:0000313" key="3">
    <source>
        <dbReference type="Proteomes" id="UP000075683"/>
    </source>
</evidence>
<gene>
    <name evidence="2" type="ORF">B4135_0199</name>
</gene>
<accession>A0A150M9M5</accession>